<sequence>VYVNDNGETVTEKIDDIDNILLQIAQNPVSKTTDGYFGTFYESDPKYLVPKIIENSEEKKFYENPFYSVEKKIGDKPQEDKLYNKKENFDRSFIDEKGIFLHDEKLYTDIYIPKITQIQNYTLISPIKQNEFVEENEVTNPSSSYWGMKGSSNDNPVELNNDNNKVYTLVRIYSGLDDGINNLIQFEDSLESTNFGSAQSDEGFYLRYYTETVFLNEDGEVITLTINEIDEDILEPYSTINSEYLNTDYPGHQPSRDTEIYLETGYYESNYNLSETLSSISSISNSQISGNEDITFESFTGKAADYESDLNTLAPNRTVNHYKNKIKTRAEPKLQKTSTTQKAYINRDRDSDAEILIDTDKETPEFQNIKSESNYISDSLAEECSYTDIDTQDSEVIEGNFTESSTIEPEAYSLDKADSYPGFSEHLESEIESSIKKVSTLTYNKVQNRITKNKLYIYPSNFVDTYSELGNFIGLEEKSSIPINIDKAGPDYTVFYKKYAYYTKEEDSFNERATNLDAITDSVNNKIISDNNIYSTSILYNEIPSSYIKHDAKEIHEKNYKVMLLNSGFIESKANRTNTISKKINELHNFNPYTGETFRNTYFKSDTQSIVTVEEKTKVKYPFNEKANYTSPKMQIYSRTIFFSHKTVNLDLDIETEYPNSDFSKKKTLVSSFEPIYNSKPKKNVYDNDKNPKNPIDIYESTSTIIQISNILPEILINEAPSFQILDQTKSIANTFENQNNSKISGKLSNTNIENSEESSIINIAEKNAHSLGYMTRTVIYDEKNVKNLGKKSGTLSSPQLGNVKINKSSSTISSKKKEVNIKSGEIMKNSIDKSNYNDSSTSFRGGTLEISSYEAKNNLQASAQVKSDFDLSKSIKYFSKATSDGSEIKKEPPMNTITLTMSHNFNSFTNIADINGTIDLKITSSFGSLHSLDDIVYTSDIAAISNSGASEIGVSDTSKHFSKLNTAIVPTNNGEGSSIENSIKYSESRGQVKTVISSVYTHAYPNRKTLSITSTNKDNTKPSDYKSGKLSTVYIQTTLETPSISHTPNISEIETPTTSNYLIYSTGYNYSIKRISNSIFNNTQNKKKISDAYDISTKILSSKTHKSTISVFEKNTFIGTKHTIKSPTGPINNGKQVGPKNMPPTGGNSSTVSILNNTMLLQSKVKETKPSLTKLIESTKNPKKVSTTKKNWGAGTGKKQVGANASAAATIKGVNKSSTASKQKPNMKLSSSGSAAIKMTSSMAGSSKKHSVITTAILDTAFYSEYVKGVDATSQRPTYSNAARASEYMTNAEKNTSFVGKVGAPNSLSALEGSTTSKNGGALNRSKLHGEVYSKSQIARGVSSTYNKAPAVEYMGIPGTNMGGTKKRNGAILRPKYMIKDSVEEPIELDPIESEHLTAVAKTMPELQNSARYRNEYNVGRSYYQKNRWAMTEPNYRNARTSSINPQYYGYIQSEKGVIFGAQSTKTAVNSKSPLISAYHTRQVNNGNYNNKSYYYYYYGETTSQANADGGQINIGRNNALKYSQATVAGSQKSIDQKQRLVGVPIYNYEGIEVPAIDTGRQNYNIRVRQSDSSARYPDHALHGDRRYYTHRTAEYPKIQSQYLNRGIHEVARNPQSGQTRSVYSYNQRPELHFAVGGNAYKQSYQYPTKAAIPTDNMGTYKHTRDDSGFPNVGRISQQHQSTTVADDAIYFDNRYGWIDPKMKIGRSGRKHNSIMHRADPEMAATRHPQKYAESGYRRAYQHAQQRNNGNTETNAANFGNLNMYLPKLAENSNNLERPSYHVLGNTDHGVSSRNRNSNGTGRDKHAPINGRYKFTPTRTMRISGSRPPNDFEYRYAYNTNNSMENRAISKPISTAGPNSNIKILFKVIRNSDKWRNDSRATRLFDYYSHIPGKLVDGNRRVTVNVGGRPFTKEWT</sequence>
<keyword evidence="3" id="KW-1185">Reference proteome</keyword>
<comment type="caution">
    <text evidence="2">The sequence shown here is derived from an EMBL/GenBank/DDBJ whole genome shotgun (WGS) entry which is preliminary data.</text>
</comment>
<feature type="region of interest" description="Disordered" evidence="1">
    <location>
        <begin position="1124"/>
        <end position="1146"/>
    </location>
</feature>
<proteinExistence type="predicted"/>
<accession>A0A1R1XA42</accession>
<feature type="non-terminal residue" evidence="2">
    <location>
        <position position="1"/>
    </location>
</feature>
<feature type="compositionally biased region" description="Polar residues" evidence="1">
    <location>
        <begin position="1790"/>
        <end position="1802"/>
    </location>
</feature>
<evidence type="ECO:0000313" key="2">
    <source>
        <dbReference type="EMBL" id="OMJ11469.1"/>
    </source>
</evidence>
<dbReference type="Proteomes" id="UP000187283">
    <property type="component" value="Unassembled WGS sequence"/>
</dbReference>
<dbReference type="EMBL" id="LSSN01004465">
    <property type="protein sequence ID" value="OMJ11469.1"/>
    <property type="molecule type" value="Genomic_DNA"/>
</dbReference>
<evidence type="ECO:0000313" key="3">
    <source>
        <dbReference type="Proteomes" id="UP000187283"/>
    </source>
</evidence>
<feature type="region of interest" description="Disordered" evidence="1">
    <location>
        <begin position="1785"/>
        <end position="1813"/>
    </location>
</feature>
<gene>
    <name evidence="2" type="ORF">AYI70_g9706</name>
</gene>
<feature type="region of interest" description="Disordered" evidence="1">
    <location>
        <begin position="1181"/>
        <end position="1201"/>
    </location>
</feature>
<feature type="compositionally biased region" description="Polar residues" evidence="1">
    <location>
        <begin position="1126"/>
        <end position="1136"/>
    </location>
</feature>
<dbReference type="STRING" id="133412.A0A1R1XA42"/>
<dbReference type="OrthoDB" id="10510052at2759"/>
<protein>
    <submittedName>
        <fullName evidence="2">Uncharacterized protein</fullName>
    </submittedName>
</protein>
<name>A0A1R1XA42_9FUNG</name>
<organism evidence="2 3">
    <name type="scientific">Smittium culicis</name>
    <dbReference type="NCBI Taxonomy" id="133412"/>
    <lineage>
        <taxon>Eukaryota</taxon>
        <taxon>Fungi</taxon>
        <taxon>Fungi incertae sedis</taxon>
        <taxon>Zoopagomycota</taxon>
        <taxon>Kickxellomycotina</taxon>
        <taxon>Harpellomycetes</taxon>
        <taxon>Harpellales</taxon>
        <taxon>Legeriomycetaceae</taxon>
        <taxon>Smittium</taxon>
    </lineage>
</organism>
<reference evidence="2 3" key="1">
    <citation type="submission" date="2017-01" db="EMBL/GenBank/DDBJ databases">
        <authorList>
            <person name="Mah S.A."/>
            <person name="Swanson W.J."/>
            <person name="Moy G.W."/>
            <person name="Vacquier V.D."/>
        </authorList>
    </citation>
    <scope>NUCLEOTIDE SEQUENCE [LARGE SCALE GENOMIC DNA]</scope>
    <source>
        <strain evidence="2 3">GSMNP</strain>
    </source>
</reference>
<evidence type="ECO:0000256" key="1">
    <source>
        <dbReference type="SAM" id="MobiDB-lite"/>
    </source>
</evidence>